<feature type="domain" description="KNTC1 N-terminal" evidence="2">
    <location>
        <begin position="28"/>
        <end position="189"/>
    </location>
</feature>
<dbReference type="InterPro" id="IPR052802">
    <property type="entry name" value="KNTC1"/>
</dbReference>
<name>A0A8T0FXU0_ARGBR</name>
<dbReference type="InterPro" id="IPR055404">
    <property type="entry name" value="ARM_KNTC1_2nd"/>
</dbReference>
<dbReference type="InterPro" id="IPR055402">
    <property type="entry name" value="KNTC1_N"/>
</dbReference>
<dbReference type="InterPro" id="IPR036322">
    <property type="entry name" value="WD40_repeat_dom_sf"/>
</dbReference>
<proteinExistence type="predicted"/>
<evidence type="ECO:0000259" key="2">
    <source>
        <dbReference type="Pfam" id="PF24506"/>
    </source>
</evidence>
<evidence type="ECO:0000259" key="4">
    <source>
        <dbReference type="Pfam" id="PF24516"/>
    </source>
</evidence>
<dbReference type="PANTHER" id="PTHR15688">
    <property type="entry name" value="KINETOCHORE-ASSOCIATED PROTEIN 1"/>
    <property type="match status" value="1"/>
</dbReference>
<feature type="domain" description="KNTC1 first ARM-repeats" evidence="5">
    <location>
        <begin position="407"/>
        <end position="645"/>
    </location>
</feature>
<evidence type="ECO:0000259" key="5">
    <source>
        <dbReference type="Pfam" id="PF24520"/>
    </source>
</evidence>
<dbReference type="GO" id="GO:0005828">
    <property type="term" value="C:kinetochore microtubule"/>
    <property type="evidence" value="ECO:0007669"/>
    <property type="project" value="TreeGrafter"/>
</dbReference>
<feature type="domain" description="KNTC1 second ARM-repeats" evidence="4">
    <location>
        <begin position="762"/>
        <end position="927"/>
    </location>
</feature>
<dbReference type="InterPro" id="IPR055403">
    <property type="entry name" value="ARM_KNTC1_1st"/>
</dbReference>
<feature type="domain" description="KNTC1 third ARM-repeats" evidence="3">
    <location>
        <begin position="1289"/>
        <end position="1493"/>
    </location>
</feature>
<evidence type="ECO:0000313" key="7">
    <source>
        <dbReference type="Proteomes" id="UP000807504"/>
    </source>
</evidence>
<dbReference type="SUPFAM" id="SSF50978">
    <property type="entry name" value="WD40 repeat-like"/>
    <property type="match status" value="1"/>
</dbReference>
<accession>A0A8T0FXU0</accession>
<evidence type="ECO:0000313" key="6">
    <source>
        <dbReference type="EMBL" id="KAF8794998.1"/>
    </source>
</evidence>
<dbReference type="GO" id="GO:1990423">
    <property type="term" value="C:RZZ complex"/>
    <property type="evidence" value="ECO:0007669"/>
    <property type="project" value="TreeGrafter"/>
</dbReference>
<gene>
    <name evidence="6" type="ORF">HNY73_002901</name>
</gene>
<comment type="caution">
    <text evidence="6">The sequence shown here is derived from an EMBL/GenBank/DDBJ whole genome shotgun (WGS) entry which is preliminary data.</text>
</comment>
<dbReference type="GO" id="GO:0007094">
    <property type="term" value="P:mitotic spindle assembly checkpoint signaling"/>
    <property type="evidence" value="ECO:0007669"/>
    <property type="project" value="TreeGrafter"/>
</dbReference>
<feature type="domain" description="KNTC1 N-terminal" evidence="2">
    <location>
        <begin position="238"/>
        <end position="388"/>
    </location>
</feature>
<dbReference type="GO" id="GO:0000070">
    <property type="term" value="P:mitotic sister chromatid segregation"/>
    <property type="evidence" value="ECO:0007669"/>
    <property type="project" value="TreeGrafter"/>
</dbReference>
<dbReference type="InterPro" id="IPR055405">
    <property type="entry name" value="ARM_KNTC1_3rd"/>
</dbReference>
<organism evidence="6 7">
    <name type="scientific">Argiope bruennichi</name>
    <name type="common">Wasp spider</name>
    <name type="synonym">Aranea bruennichi</name>
    <dbReference type="NCBI Taxonomy" id="94029"/>
    <lineage>
        <taxon>Eukaryota</taxon>
        <taxon>Metazoa</taxon>
        <taxon>Ecdysozoa</taxon>
        <taxon>Arthropoda</taxon>
        <taxon>Chelicerata</taxon>
        <taxon>Arachnida</taxon>
        <taxon>Araneae</taxon>
        <taxon>Araneomorphae</taxon>
        <taxon>Entelegynae</taxon>
        <taxon>Araneoidea</taxon>
        <taxon>Araneidae</taxon>
        <taxon>Argiope</taxon>
    </lineage>
</organism>
<dbReference type="EMBL" id="JABXBU010000002">
    <property type="protein sequence ID" value="KAF8794998.1"/>
    <property type="molecule type" value="Genomic_DNA"/>
</dbReference>
<reference evidence="6" key="2">
    <citation type="submission" date="2020-06" db="EMBL/GenBank/DDBJ databases">
        <authorList>
            <person name="Sheffer M."/>
        </authorList>
    </citation>
    <scope>NUCLEOTIDE SEQUENCE</scope>
</reference>
<feature type="domain" description="RZZ complex subunit KNTC1/ROD C-terminal" evidence="1">
    <location>
        <begin position="1549"/>
        <end position="1977"/>
    </location>
</feature>
<dbReference type="InterPro" id="IPR019527">
    <property type="entry name" value="RZZ-complex_KNTC1/ROD_C"/>
</dbReference>
<keyword evidence="7" id="KW-1185">Reference proteome</keyword>
<dbReference type="Pfam" id="PF24516">
    <property type="entry name" value="ARM_KNTC1_2nd"/>
    <property type="match status" value="1"/>
</dbReference>
<dbReference type="GO" id="GO:1903394">
    <property type="term" value="P:protein localization to kinetochore involved in kinetochore assembly"/>
    <property type="evidence" value="ECO:0007669"/>
    <property type="project" value="TreeGrafter"/>
</dbReference>
<dbReference type="GO" id="GO:0005737">
    <property type="term" value="C:cytoplasm"/>
    <property type="evidence" value="ECO:0007669"/>
    <property type="project" value="TreeGrafter"/>
</dbReference>
<reference evidence="6" key="1">
    <citation type="journal article" date="2020" name="bioRxiv">
        <title>Chromosome-level reference genome of the European wasp spider Argiope bruennichi: a resource for studies on range expansion and evolutionary adaptation.</title>
        <authorList>
            <person name="Sheffer M.M."/>
            <person name="Hoppe A."/>
            <person name="Krehenwinkel H."/>
            <person name="Uhl G."/>
            <person name="Kuss A.W."/>
            <person name="Jensen L."/>
            <person name="Jensen C."/>
            <person name="Gillespie R.G."/>
            <person name="Hoff K.J."/>
            <person name="Prost S."/>
        </authorList>
    </citation>
    <scope>NUCLEOTIDE SEQUENCE</scope>
</reference>
<protein>
    <submittedName>
        <fullName evidence="6">Kinetochore-associated protein 1 like protein</fullName>
    </submittedName>
</protein>
<dbReference type="Pfam" id="PF10493">
    <property type="entry name" value="Rod_C"/>
    <property type="match status" value="1"/>
</dbReference>
<evidence type="ECO:0000259" key="3">
    <source>
        <dbReference type="Pfam" id="PF24515"/>
    </source>
</evidence>
<dbReference type="Pfam" id="PF24520">
    <property type="entry name" value="ARM_KNTC1_1st"/>
    <property type="match status" value="1"/>
</dbReference>
<dbReference type="Pfam" id="PF24515">
    <property type="entry name" value="ARM_KNTC1_3rd"/>
    <property type="match status" value="1"/>
</dbReference>
<dbReference type="Proteomes" id="UP000807504">
    <property type="component" value="Unassembled WGS sequence"/>
</dbReference>
<sequence>MWADTKNGTQALNSTFESESTEILTCPFQVKSLPVIKSEVQEVYSVLCTSSHLYLITVVDRKISIFKEECSELFWEFETDSNACCISLSDDSCLLLVAEFSGEIHLIHISSKTTLWSYTCQDGGSPFAVKEAFIATDSSELLKLFIFSDQKIVYEFSGISLFTIYKAIENQNQNDIFEDIHLKKFDLSEMFPNCEIQNIFQMFYNTSVIGLGVSLDTTASETDFFCSDDLIKGFPEADWEYNENENRTFQCFDFSVHDNAIKALSTRDGRYVVFLNEKHVLNVMCPFTSTLLKTWNDEKESTIRDFVLNETVDSSSSLISDRKIGLLIMPTSEDSEYLFEIRNFPSFDLIFSMNLSNFAKIADCNLKQDFWCIIDGKMNFEESGKSFSYLHVKEIFEASAEARLMNLISHQKFLEARKLAEISSIDSEVIYRTKVSCILNNLSRNKYGKFLQPELDNLWNEFDESFKHITDVNFVQSVLLCPLPDENSMKKVLLCVKNWVISHNDIRDTQKIISKVNQILSKLATYEIICSSAHLCLNLKDFLNKDLLNYMISELQNGDLQIACLMWQRHKDYFLTSLNDETIEQILTAIPDSLSSCHLIPFLCEDFLPFLFSKIPSCIDIVAEWLSHRVYLIEFSEKDLWPENGMALVAGFLNVIKSLHQKRKGETSFSGSLSFSSIHKKFASTDNPVGCLVEFSKDLTWLIKLKSQFNCKVPLSGFQNSKVNVMFAVLDNVNISQIPEIIHGFARPYALEYELELDFCLEQYVEKTFQVSYFTWWSWDTEPWEERLIAVTESIHLTNRWVNAALMIVGRASVPWSERVKKLVQKGIECDCERNKEFQIQAKLEGLKEVLLKYERLDFPINNDINLIHVLVNYIFKQNKAEVLEDVKKVLMSVSDETNESNIYFKYLQFALNQNKMDQMMEIFSSLSENTAVTCAKRLLRYIKMYLDSSFLIEEEKELATNMLYTGLHLVEFLKKSDKTFNEKELHILFKCLLKLQKEFDIFMTFSEVSCKLKCQAILETAIEDFLSNRKLLKKVIDSIDRKQKPISSCIFRLYRLGDILLFEREEVMAFLITSCLQKEKYDWVLKLCKELTESFLSGNIAQVLMQVVDHFYQNFRSIKDTNFEAMVNTIYHLNNVAVTYCKEDSLEQYMDVMHLSTFLSSINKITGLHSMPISPEYTMNSYHKWKFYPFYCDEGFQLDCENVTEFVMMAFRELVKQPNDTLIEINFSENDVLLHSLRQLDQHMLDRGQGIAALRALLYYFHMKSKVSASASNISKVHSAVFQDLCSITYTIVLRILSQRRVDLHYAYSLLSILPEASQFLSLKSLVKWCSSDLKRLASVSRIGVEVAKSLQKNDVLSMYENICKKASLLSRSNVRSIPMEIVLQSSNHESNWPVVKDLILTQGIDLPTVYECCSAFQLPINNILTAYLNHLLIESEKKYLNNDFSDAQVTQILEQAANVINYIKNEDLLYNNFKSLMEKISPYSYEFLIFIEEVLHSLSASIQTISTGSFEKNTRILKFLKVYERTSPVTDMEINRWSALYPTNPKLPEIASKRLPFHFFCHENPFPIINPELSANTLDIWLKIAHVLKIPADHLIIIAVKNTVLKYLKQEFSTHIILNPDMKFVDKIDKMISEVKELESSVACISWVANQMPAGGNKVAFASLAVDYAQQWFEQSADPVIEVYNKLVSFKQQSAIERAVHKNNLASDKILSLKQSPSQLIDHLIEEFSLDIDQCVKACKAVIEIGDIIEIDLINKVFLKFIFKWSNVLKSSTTSCNLDESFSPLSLENQELEEDDTDDTNLFRIINLFLSLPQSLFENLLEVLRNNFKLMPLVQRSRLLFCFVSIFGITDVAKVLEWDAKVLDENLIPLLCSVELENLNLPCYLQIFNKCNKTELVQRILSTNFHNPKAIFFCIKLCFEYNIWDATIWEVILRRMTVKDKDFPLQDILQSVQSNLIHMWHSEIFKDAWKCVLSRILRTLEDSPALGN</sequence>
<evidence type="ECO:0000259" key="1">
    <source>
        <dbReference type="Pfam" id="PF10493"/>
    </source>
</evidence>
<dbReference type="PANTHER" id="PTHR15688:SF1">
    <property type="entry name" value="KINETOCHORE-ASSOCIATED PROTEIN 1"/>
    <property type="match status" value="1"/>
</dbReference>
<dbReference type="Pfam" id="PF24506">
    <property type="entry name" value="KNTC1_N"/>
    <property type="match status" value="2"/>
</dbReference>
<dbReference type="GO" id="GO:0031267">
    <property type="term" value="F:small GTPase binding"/>
    <property type="evidence" value="ECO:0007669"/>
    <property type="project" value="TreeGrafter"/>
</dbReference>